<keyword evidence="6 7" id="KW-0349">Heme</keyword>
<evidence type="ECO:0000256" key="2">
    <source>
        <dbReference type="ARBA" id="ARBA00010617"/>
    </source>
</evidence>
<dbReference type="PANTHER" id="PTHR24305:SF166">
    <property type="entry name" value="CYTOCHROME P450 12A4, MITOCHONDRIAL-RELATED"/>
    <property type="match status" value="1"/>
</dbReference>
<dbReference type="InterPro" id="IPR017972">
    <property type="entry name" value="Cyt_P450_CS"/>
</dbReference>
<dbReference type="GO" id="GO:0005506">
    <property type="term" value="F:iron ion binding"/>
    <property type="evidence" value="ECO:0007669"/>
    <property type="project" value="InterPro"/>
</dbReference>
<dbReference type="InterPro" id="IPR001128">
    <property type="entry name" value="Cyt_P450"/>
</dbReference>
<keyword evidence="7" id="KW-0503">Monooxygenase</keyword>
<evidence type="ECO:0000256" key="4">
    <source>
        <dbReference type="ARBA" id="ARBA00023002"/>
    </source>
</evidence>
<dbReference type="PRINTS" id="PR00463">
    <property type="entry name" value="EP450I"/>
</dbReference>
<dbReference type="SUPFAM" id="SSF48264">
    <property type="entry name" value="Cytochrome P450"/>
    <property type="match status" value="1"/>
</dbReference>
<comment type="caution">
    <text evidence="8">The sequence shown here is derived from an EMBL/GenBank/DDBJ whole genome shotgun (WGS) entry which is preliminary data.</text>
</comment>
<keyword evidence="9" id="KW-1185">Reference proteome</keyword>
<evidence type="ECO:0000256" key="5">
    <source>
        <dbReference type="ARBA" id="ARBA00023004"/>
    </source>
</evidence>
<sequence>MATDSRSPKVLCLETFLNDPLSSIPGPFLGRISSLWLLKLDSSGRRSHTIHELHKQYGRAVRISPSEISFSSRQAMRDIYGANNKLVKAPVYEAFGRPSSFTICDRDAHRTRQKRIAHVFAPAAIADVEPLVHEQVDKLLAVLNKRDGQSIDIMEWFRIFALDVVGAVFLGRNFGGLESEKPPDILLELDQVFPSLWVEWQFSSIRWLLLAIPYKPLHHFLNVGPKFYKHGRDAFHHYVSLYGRSGNRRDLLTKLIAGHKDVGPLKDDEIVNEMTNLIFAGTDTTSNTFSYMFYELAKMPEWQDRLQEDLDSISFDAVPDYKAVVTLPVLDALVHETLRFHPAAPASLQRVTPPSGVTIDEVQVPGNVTVSCQSYTTQRDPDIFPNPDTFDPARWLNADEGHLRVMHDQILVWGKGQRSCLGKPLAYMELKIGTAAVMKRFRFEIGSPVTDDDMEMTDHFTLIAKGQRCILRVIKR</sequence>
<proteinExistence type="inferred from homology"/>
<name>A0AAD4PZU6_9EURO</name>
<dbReference type="InterPro" id="IPR002401">
    <property type="entry name" value="Cyt_P450_E_grp-I"/>
</dbReference>
<accession>A0AAD4PZU6</accession>
<evidence type="ECO:0000256" key="7">
    <source>
        <dbReference type="RuleBase" id="RU000461"/>
    </source>
</evidence>
<keyword evidence="4 7" id="KW-0560">Oxidoreductase</keyword>
<evidence type="ECO:0000313" key="9">
    <source>
        <dbReference type="Proteomes" id="UP001201262"/>
    </source>
</evidence>
<dbReference type="GO" id="GO:0020037">
    <property type="term" value="F:heme binding"/>
    <property type="evidence" value="ECO:0007669"/>
    <property type="project" value="InterPro"/>
</dbReference>
<dbReference type="Gene3D" id="1.10.630.10">
    <property type="entry name" value="Cytochrome P450"/>
    <property type="match status" value="1"/>
</dbReference>
<evidence type="ECO:0000256" key="6">
    <source>
        <dbReference type="PIRSR" id="PIRSR602401-1"/>
    </source>
</evidence>
<dbReference type="InterPro" id="IPR050121">
    <property type="entry name" value="Cytochrome_P450_monoxygenase"/>
</dbReference>
<dbReference type="Pfam" id="PF00067">
    <property type="entry name" value="p450"/>
    <property type="match status" value="1"/>
</dbReference>
<dbReference type="GeneID" id="70243854"/>
<evidence type="ECO:0000256" key="3">
    <source>
        <dbReference type="ARBA" id="ARBA00022723"/>
    </source>
</evidence>
<dbReference type="EMBL" id="JAJTJA010000002">
    <property type="protein sequence ID" value="KAH8703383.1"/>
    <property type="molecule type" value="Genomic_DNA"/>
</dbReference>
<comment type="cofactor">
    <cofactor evidence="1 6">
        <name>heme</name>
        <dbReference type="ChEBI" id="CHEBI:30413"/>
    </cofactor>
</comment>
<keyword evidence="3 6" id="KW-0479">Metal-binding</keyword>
<dbReference type="PANTHER" id="PTHR24305">
    <property type="entry name" value="CYTOCHROME P450"/>
    <property type="match status" value="1"/>
</dbReference>
<dbReference type="PROSITE" id="PS00086">
    <property type="entry name" value="CYTOCHROME_P450"/>
    <property type="match status" value="1"/>
</dbReference>
<comment type="similarity">
    <text evidence="2 7">Belongs to the cytochrome P450 family.</text>
</comment>
<dbReference type="Proteomes" id="UP001201262">
    <property type="component" value="Unassembled WGS sequence"/>
</dbReference>
<dbReference type="GO" id="GO:0016705">
    <property type="term" value="F:oxidoreductase activity, acting on paired donors, with incorporation or reduction of molecular oxygen"/>
    <property type="evidence" value="ECO:0007669"/>
    <property type="project" value="InterPro"/>
</dbReference>
<keyword evidence="5 6" id="KW-0408">Iron</keyword>
<dbReference type="GO" id="GO:0004497">
    <property type="term" value="F:monooxygenase activity"/>
    <property type="evidence" value="ECO:0007669"/>
    <property type="project" value="UniProtKB-KW"/>
</dbReference>
<dbReference type="AlphaFoldDB" id="A0AAD4PZU6"/>
<dbReference type="InterPro" id="IPR036396">
    <property type="entry name" value="Cyt_P450_sf"/>
</dbReference>
<organism evidence="8 9">
    <name type="scientific">Talaromyces proteolyticus</name>
    <dbReference type="NCBI Taxonomy" id="1131652"/>
    <lineage>
        <taxon>Eukaryota</taxon>
        <taxon>Fungi</taxon>
        <taxon>Dikarya</taxon>
        <taxon>Ascomycota</taxon>
        <taxon>Pezizomycotina</taxon>
        <taxon>Eurotiomycetes</taxon>
        <taxon>Eurotiomycetidae</taxon>
        <taxon>Eurotiales</taxon>
        <taxon>Trichocomaceae</taxon>
        <taxon>Talaromyces</taxon>
        <taxon>Talaromyces sect. Bacilispori</taxon>
    </lineage>
</organism>
<gene>
    <name evidence="8" type="ORF">BGW36DRAFT_354804</name>
</gene>
<evidence type="ECO:0000256" key="1">
    <source>
        <dbReference type="ARBA" id="ARBA00001971"/>
    </source>
</evidence>
<reference evidence="8" key="1">
    <citation type="submission" date="2021-12" db="EMBL/GenBank/DDBJ databases">
        <title>Convergent genome expansion in fungi linked to evolution of root-endophyte symbiosis.</title>
        <authorList>
            <consortium name="DOE Joint Genome Institute"/>
            <person name="Ke Y.-H."/>
            <person name="Bonito G."/>
            <person name="Liao H.-L."/>
            <person name="Looney B."/>
            <person name="Rojas-Flechas A."/>
            <person name="Nash J."/>
            <person name="Hameed K."/>
            <person name="Schadt C."/>
            <person name="Martin F."/>
            <person name="Crous P.W."/>
            <person name="Miettinen O."/>
            <person name="Magnuson J.K."/>
            <person name="Labbe J."/>
            <person name="Jacobson D."/>
            <person name="Doktycz M.J."/>
            <person name="Veneault-Fourrey C."/>
            <person name="Kuo A."/>
            <person name="Mondo S."/>
            <person name="Calhoun S."/>
            <person name="Riley R."/>
            <person name="Ohm R."/>
            <person name="LaButti K."/>
            <person name="Andreopoulos B."/>
            <person name="Pangilinan J."/>
            <person name="Nolan M."/>
            <person name="Tritt A."/>
            <person name="Clum A."/>
            <person name="Lipzen A."/>
            <person name="Daum C."/>
            <person name="Barry K."/>
            <person name="Grigoriev I.V."/>
            <person name="Vilgalys R."/>
        </authorList>
    </citation>
    <scope>NUCLEOTIDE SEQUENCE</scope>
    <source>
        <strain evidence="8">PMI_201</strain>
    </source>
</reference>
<evidence type="ECO:0000313" key="8">
    <source>
        <dbReference type="EMBL" id="KAH8703383.1"/>
    </source>
</evidence>
<dbReference type="PRINTS" id="PR00385">
    <property type="entry name" value="P450"/>
</dbReference>
<protein>
    <submittedName>
        <fullName evidence="8">Cytochrome P450</fullName>
    </submittedName>
</protein>
<feature type="binding site" description="axial binding residue" evidence="6">
    <location>
        <position position="420"/>
    </location>
    <ligand>
        <name>heme</name>
        <dbReference type="ChEBI" id="CHEBI:30413"/>
    </ligand>
    <ligandPart>
        <name>Fe</name>
        <dbReference type="ChEBI" id="CHEBI:18248"/>
    </ligandPart>
</feature>
<dbReference type="RefSeq" id="XP_046076401.1">
    <property type="nucleotide sequence ID" value="XM_046213567.1"/>
</dbReference>